<dbReference type="SUPFAM" id="SSF48371">
    <property type="entry name" value="ARM repeat"/>
    <property type="match status" value="1"/>
</dbReference>
<protein>
    <submittedName>
        <fullName evidence="1">Uncharacterized protein</fullName>
    </submittedName>
</protein>
<dbReference type="KEGG" id="sphv:F9278_00720"/>
<evidence type="ECO:0000313" key="2">
    <source>
        <dbReference type="Proteomes" id="UP000327294"/>
    </source>
</evidence>
<name>A0A5P8JWT2_9ACTN</name>
<organism evidence="1 2">
    <name type="scientific">Streptomyces phaeolivaceus</name>
    <dbReference type="NCBI Taxonomy" id="2653200"/>
    <lineage>
        <taxon>Bacteria</taxon>
        <taxon>Bacillati</taxon>
        <taxon>Actinomycetota</taxon>
        <taxon>Actinomycetes</taxon>
        <taxon>Kitasatosporales</taxon>
        <taxon>Streptomycetaceae</taxon>
        <taxon>Streptomyces</taxon>
    </lineage>
</organism>
<dbReference type="Proteomes" id="UP000327294">
    <property type="component" value="Chromosome"/>
</dbReference>
<dbReference type="InterPro" id="IPR011989">
    <property type="entry name" value="ARM-like"/>
</dbReference>
<dbReference type="Gene3D" id="1.25.10.10">
    <property type="entry name" value="Leucine-rich Repeat Variant"/>
    <property type="match status" value="1"/>
</dbReference>
<accession>A0A5P8JWT2</accession>
<evidence type="ECO:0000313" key="1">
    <source>
        <dbReference type="EMBL" id="QFQ94962.1"/>
    </source>
</evidence>
<dbReference type="InterPro" id="IPR016024">
    <property type="entry name" value="ARM-type_fold"/>
</dbReference>
<sequence>MDADTVPPVHLAKVLDGLATNPALPAHLVRRLFAWRRSGGKVARRPDLTDDMYAEMIATAESIERRYRRRDKFTFWWNEAAVLTFSSEVLRRFVTDPVPRLRSFAPRDPNLPAALAEKLASDPEERVRRAVAPHRNLPLPSLLRLLADPCERVAEAAGASPFLPAAHMEWLLTRAGL</sequence>
<dbReference type="AlphaFoldDB" id="A0A5P8JWT2"/>
<proteinExistence type="predicted"/>
<dbReference type="EMBL" id="CP045096">
    <property type="protein sequence ID" value="QFQ94962.1"/>
    <property type="molecule type" value="Genomic_DNA"/>
</dbReference>
<gene>
    <name evidence="1" type="ORF">F9278_00720</name>
</gene>
<keyword evidence="2" id="KW-1185">Reference proteome</keyword>
<dbReference type="RefSeq" id="WP_152166497.1">
    <property type="nucleotide sequence ID" value="NZ_CP045096.1"/>
</dbReference>
<reference evidence="1 2" key="1">
    <citation type="submission" date="2019-10" db="EMBL/GenBank/DDBJ databases">
        <title>Streptomyces sp. strain GY16 isolated from leaves of Broussonetia papyrifera.</title>
        <authorList>
            <person name="Mo P."/>
        </authorList>
    </citation>
    <scope>NUCLEOTIDE SEQUENCE [LARGE SCALE GENOMIC DNA]</scope>
    <source>
        <strain evidence="1 2">GY16</strain>
    </source>
</reference>